<evidence type="ECO:0000313" key="2">
    <source>
        <dbReference type="EMBL" id="ADV66569.1"/>
    </source>
</evidence>
<name>E8U680_DEIML</name>
<keyword evidence="3" id="KW-1185">Reference proteome</keyword>
<sequence length="251" mass="24678" precursor="true">MGLMLIRSLMTATLAVGLAGVAGAQSGSSANAALGVEVSRAIGGRLVTCPAKLNVTAQAVCLYVPGTLDANKAKVKARLGARAIGDWKTSGKTASLVVREGNVGSYVLLAQLGASELLVIVDSPKAARGALSSQVKTAPATTRPATTPTSAGATFVNVADLRGLVTATPQTGGVVQLTRAGGLLIVTPGSTSARTASGAVTLTSAPFQGGAGLLLPVDALKLLGCTVTNATAGTANVTCGSSKATVKLAVR</sequence>
<reference evidence="3" key="2">
    <citation type="submission" date="2011-01" db="EMBL/GenBank/DDBJ databases">
        <title>The complete genome of Deinococcus maricopensis DSM 21211.</title>
        <authorList>
            <consortium name="US DOE Joint Genome Institute (JGI-PGF)"/>
            <person name="Lucas S."/>
            <person name="Copeland A."/>
            <person name="Lapidus A."/>
            <person name="Goodwin L."/>
            <person name="Pitluck S."/>
            <person name="Kyrpides N."/>
            <person name="Mavromatis K."/>
            <person name="Pagani I."/>
            <person name="Ivanova N."/>
            <person name="Ovchinnikova G."/>
            <person name="Zeytun A."/>
            <person name="Detter J.C."/>
            <person name="Han C."/>
            <person name="Land M."/>
            <person name="Hauser L."/>
            <person name="Markowitz V."/>
            <person name="Cheng J.-F."/>
            <person name="Hugenholtz P."/>
            <person name="Woyke T."/>
            <person name="Wu D."/>
            <person name="Pukall R."/>
            <person name="Gehrich-Schroeter G."/>
            <person name="Brambilla E."/>
            <person name="Klenk H.-P."/>
            <person name="Eisen J.A."/>
        </authorList>
    </citation>
    <scope>NUCLEOTIDE SEQUENCE [LARGE SCALE GENOMIC DNA]</scope>
    <source>
        <strain evidence="3">DSM 21211 / LMG 22137 / NRRL B-23946 / LB-34</strain>
    </source>
</reference>
<dbReference type="STRING" id="709986.Deima_0915"/>
<evidence type="ECO:0000256" key="1">
    <source>
        <dbReference type="SAM" id="SignalP"/>
    </source>
</evidence>
<dbReference type="KEGG" id="dmr:Deima_0915"/>
<accession>E8U680</accession>
<dbReference type="EMBL" id="CP002454">
    <property type="protein sequence ID" value="ADV66569.1"/>
    <property type="molecule type" value="Genomic_DNA"/>
</dbReference>
<feature type="signal peptide" evidence="1">
    <location>
        <begin position="1"/>
        <end position="24"/>
    </location>
</feature>
<feature type="chain" id="PRO_5003231686" evidence="1">
    <location>
        <begin position="25"/>
        <end position="251"/>
    </location>
</feature>
<reference evidence="2 3" key="1">
    <citation type="journal article" date="2011" name="Stand. Genomic Sci.">
        <title>Complete genome sequence of Deinococcus maricopensis type strain (LB-34).</title>
        <authorList>
            <person name="Pukall R."/>
            <person name="Zeytun A."/>
            <person name="Lucas S."/>
            <person name="Lapidus A."/>
            <person name="Hammon N."/>
            <person name="Deshpande S."/>
            <person name="Nolan M."/>
            <person name="Cheng J.F."/>
            <person name="Pitluck S."/>
            <person name="Liolios K."/>
            <person name="Pagani I."/>
            <person name="Mikhailova N."/>
            <person name="Ivanova N."/>
            <person name="Mavromatis K."/>
            <person name="Pati A."/>
            <person name="Tapia R."/>
            <person name="Han C."/>
            <person name="Goodwin L."/>
            <person name="Chen A."/>
            <person name="Palaniappan K."/>
            <person name="Land M."/>
            <person name="Hauser L."/>
            <person name="Chang Y.J."/>
            <person name="Jeffries C.D."/>
            <person name="Brambilla E.M."/>
            <person name="Rohde M."/>
            <person name="Goker M."/>
            <person name="Detter J.C."/>
            <person name="Woyke T."/>
            <person name="Bristow J."/>
            <person name="Eisen J.A."/>
            <person name="Markowitz V."/>
            <person name="Hugenholtz P."/>
            <person name="Kyrpides N.C."/>
            <person name="Klenk H.P."/>
        </authorList>
    </citation>
    <scope>NUCLEOTIDE SEQUENCE [LARGE SCALE GENOMIC DNA]</scope>
    <source>
        <strain evidence="3">DSM 21211 / LMG 22137 / NRRL B-23946 / LB-34</strain>
    </source>
</reference>
<evidence type="ECO:0000313" key="3">
    <source>
        <dbReference type="Proteomes" id="UP000008635"/>
    </source>
</evidence>
<dbReference type="AlphaFoldDB" id="E8U680"/>
<keyword evidence="1" id="KW-0732">Signal</keyword>
<dbReference type="Proteomes" id="UP000008635">
    <property type="component" value="Chromosome"/>
</dbReference>
<proteinExistence type="predicted"/>
<dbReference type="HOGENOM" id="CLU_086932_0_0_0"/>
<gene>
    <name evidence="2" type="ordered locus">Deima_0915</name>
</gene>
<protein>
    <submittedName>
        <fullName evidence="2">Uncharacterized protein</fullName>
    </submittedName>
</protein>
<organism evidence="2 3">
    <name type="scientific">Deinococcus maricopensis (strain DSM 21211 / LMG 22137 / NRRL B-23946 / LB-34)</name>
    <dbReference type="NCBI Taxonomy" id="709986"/>
    <lineage>
        <taxon>Bacteria</taxon>
        <taxon>Thermotogati</taxon>
        <taxon>Deinococcota</taxon>
        <taxon>Deinococci</taxon>
        <taxon>Deinococcales</taxon>
        <taxon>Deinococcaceae</taxon>
        <taxon>Deinococcus</taxon>
    </lineage>
</organism>